<name>A0ABW7PJ60_9ACTN</name>
<dbReference type="InterPro" id="IPR027417">
    <property type="entry name" value="P-loop_NTPase"/>
</dbReference>
<dbReference type="InterPro" id="IPR002182">
    <property type="entry name" value="NB-ARC"/>
</dbReference>
<proteinExistence type="predicted"/>
<gene>
    <name evidence="4" type="ORF">WDV06_23485</name>
</gene>
<dbReference type="InterPro" id="IPR056681">
    <property type="entry name" value="DUF7779"/>
</dbReference>
<dbReference type="EMBL" id="JBBDHD010000068">
    <property type="protein sequence ID" value="MFH7598036.1"/>
    <property type="molecule type" value="Genomic_DNA"/>
</dbReference>
<sequence>MGEPLDATGVWTAALRVLWEAAGKPTGAAVKRQAAAQVPPLKVTSQSWSDWLAGKNVPVDPKIAAWLVVFLRGRAQQRTSAFVPETDAWWRQVWKRAREERQNKGGRPPGARSFGTPVVVWEQIRVGVVPRAADCFQTRAVGAGLERAAERDGTVVLAHTEVQESTRVLAGMGGVGKTQLAAAYARRAWQQGVGVLVWVNAATREGIISAYADTASRLGLPSTDRDDPEAAAREFVSWAETTTDCWWLVVLDDVHSPGDLTGLWPPAAASAAGGQVVVTTRLRHAALQGTDRHTITVGTYSPAEAHSYLHTKLGPSAAEPAQADALAAELGYLPLALSQAASYILNADITVPVYRERLAAHLLPRLLPERADLPDDHQRIVSATWELSIGQADRAEPVGLARPLLQVASVLDPGGIPQAVLTSPSALDYLTGLLPDSGHSPGAGFVRVSEEMVDGALRVLHRHSLIDHDRTSINREVRVHQLIQRATRENLATQPETGPELLAALADTAADALLAVWPQTEHDDLGQILRANTTALAQATGTALWDPDAGGRPVLFRTAESLEEIGQISAARDAYTILHTSAVRHLGADHPDTLKARYYLAAWHGTAGDAPAAIAALKELLDDQLRVLGPDHPITLTTHHDLVFYRGRMGDASVVSMTEQLLADLQRVLGPNHPNTLTLRINLASWRGHAGDATGAVSALEELLADFQRVLGPDNPHTLRTRHELAFCRGRAGDAAGAGAAFAELLVDQLRVLGPDHPNNLITRNNLALWQGVAGDAAGAAAALAELLADQLRVLGPHHPNTLSTRHNLANWRGEAGDAAGAAAALAELLADQLRVLGPHHPNTLSTRHNLALWQGKAGNAAGAAAALAELLADQLRVLGPARPETLQTFRDLGDWLQRAALESCQGPGGDVLETLENGTADAPPETPDQTVPKPVPQPGVEPRNPAAGVSE</sequence>
<dbReference type="Gene3D" id="3.40.50.300">
    <property type="entry name" value="P-loop containing nucleotide triphosphate hydrolases"/>
    <property type="match status" value="1"/>
</dbReference>
<dbReference type="Proteomes" id="UP001610631">
    <property type="component" value="Unassembled WGS sequence"/>
</dbReference>
<feature type="region of interest" description="Disordered" evidence="1">
    <location>
        <begin position="908"/>
        <end position="952"/>
    </location>
</feature>
<keyword evidence="5" id="KW-1185">Reference proteome</keyword>
<evidence type="ECO:0000259" key="2">
    <source>
        <dbReference type="Pfam" id="PF00931"/>
    </source>
</evidence>
<dbReference type="PANTHER" id="PTHR46082">
    <property type="entry name" value="ATP/GTP-BINDING PROTEIN-RELATED"/>
    <property type="match status" value="1"/>
</dbReference>
<dbReference type="Pfam" id="PF13374">
    <property type="entry name" value="TPR_10"/>
    <property type="match status" value="4"/>
</dbReference>
<dbReference type="InterPro" id="IPR053137">
    <property type="entry name" value="NLR-like"/>
</dbReference>
<evidence type="ECO:0000259" key="3">
    <source>
        <dbReference type="Pfam" id="PF25000"/>
    </source>
</evidence>
<reference evidence="4 5" key="1">
    <citation type="submission" date="2024-03" db="EMBL/GenBank/DDBJ databases">
        <title>Whole genome sequencing of Streptomyces racemochromogenes, to identify antimicrobial biosynthetic gene clusters.</title>
        <authorList>
            <person name="Suryawanshi P."/>
            <person name="Krishnaraj P.U."/>
            <person name="Arun Y.P."/>
            <person name="Suryawanshi M.P."/>
            <person name="Rakshit O."/>
        </authorList>
    </citation>
    <scope>NUCLEOTIDE SEQUENCE [LARGE SCALE GENOMIC DNA]</scope>
    <source>
        <strain evidence="4 5">AUDT626</strain>
    </source>
</reference>
<dbReference type="SUPFAM" id="SSF48452">
    <property type="entry name" value="TPR-like"/>
    <property type="match status" value="3"/>
</dbReference>
<dbReference type="Pfam" id="PF00931">
    <property type="entry name" value="NB-ARC"/>
    <property type="match status" value="1"/>
</dbReference>
<dbReference type="PANTHER" id="PTHR46082:SF6">
    <property type="entry name" value="AAA+ ATPASE DOMAIN-CONTAINING PROTEIN-RELATED"/>
    <property type="match status" value="1"/>
</dbReference>
<organism evidence="4 5">
    <name type="scientific">Streptomyces racemochromogenes</name>
    <dbReference type="NCBI Taxonomy" id="67353"/>
    <lineage>
        <taxon>Bacteria</taxon>
        <taxon>Bacillati</taxon>
        <taxon>Actinomycetota</taxon>
        <taxon>Actinomycetes</taxon>
        <taxon>Kitasatosporales</taxon>
        <taxon>Streptomycetaceae</taxon>
        <taxon>Streptomyces</taxon>
    </lineage>
</organism>
<dbReference type="Gene3D" id="1.25.40.10">
    <property type="entry name" value="Tetratricopeptide repeat domain"/>
    <property type="match status" value="2"/>
</dbReference>
<dbReference type="InterPro" id="IPR011990">
    <property type="entry name" value="TPR-like_helical_dom_sf"/>
</dbReference>
<evidence type="ECO:0000313" key="4">
    <source>
        <dbReference type="EMBL" id="MFH7598036.1"/>
    </source>
</evidence>
<dbReference type="SUPFAM" id="SSF52540">
    <property type="entry name" value="P-loop containing nucleoside triphosphate hydrolases"/>
    <property type="match status" value="1"/>
</dbReference>
<dbReference type="RefSeq" id="WP_395511751.1">
    <property type="nucleotide sequence ID" value="NZ_JBBDHD010000068.1"/>
</dbReference>
<evidence type="ECO:0000256" key="1">
    <source>
        <dbReference type="SAM" id="MobiDB-lite"/>
    </source>
</evidence>
<feature type="domain" description="DUF7779" evidence="3">
    <location>
        <begin position="401"/>
        <end position="493"/>
    </location>
</feature>
<dbReference type="Pfam" id="PF25000">
    <property type="entry name" value="DUF7779"/>
    <property type="match status" value="1"/>
</dbReference>
<accession>A0ABW7PJ60</accession>
<evidence type="ECO:0000313" key="5">
    <source>
        <dbReference type="Proteomes" id="UP001610631"/>
    </source>
</evidence>
<comment type="caution">
    <text evidence="4">The sequence shown here is derived from an EMBL/GenBank/DDBJ whole genome shotgun (WGS) entry which is preliminary data.</text>
</comment>
<feature type="domain" description="NB-ARC" evidence="2">
    <location>
        <begin position="168"/>
        <end position="312"/>
    </location>
</feature>
<protein>
    <submittedName>
        <fullName evidence="4">Tetratricopeptide repeat protein</fullName>
    </submittedName>
</protein>